<comment type="function">
    <text evidence="10 12">Part of the ABC transporter complex UgpBAEC involved in sn-glycerol-3-phosphate (G3P) import. Probably responsible for the translocation of the substrate across the membrane.</text>
</comment>
<comment type="caution">
    <text evidence="14">The sequence shown here is derived from an EMBL/GenBank/DDBJ whole genome shotgun (WGS) entry which is preliminary data.</text>
</comment>
<dbReference type="Proteomes" id="UP001223743">
    <property type="component" value="Unassembled WGS sequence"/>
</dbReference>
<name>A0ABU0M6W7_9HYPH</name>
<evidence type="ECO:0000256" key="11">
    <source>
        <dbReference type="RuleBase" id="RU363032"/>
    </source>
</evidence>
<comment type="subcellular location">
    <subcellularLocation>
        <location evidence="12">Cell inner membrane</location>
        <topology evidence="12">Multi-pass membrane protein</topology>
    </subcellularLocation>
    <subcellularLocation>
        <location evidence="1 11">Cell membrane</location>
        <topology evidence="1 11">Multi-pass membrane protein</topology>
    </subcellularLocation>
</comment>
<sequence length="306" mass="33555">MTLAENGQAAVAAGSAPATARRRPRGYQKRGVLPWHLNLVRFIILVMAAAGVIFPILVFLGNSLKTDGDFLANPLGWPRSFAFGNYVEAWQMANMSVLILNSLVVSLVTVALTIALTSMMAYGLVTYRFRGRNVILLSVLVMLTIPVQIYIIPLYVIAINLQIVNTRLGVILPYTAAAMPLALVLFRNYFLELPAALSEAARLDGCSRFGIYWRIIMPLSRPAIGAVAIFTFVSAWNEFFLALVFLQNKAIQTLPLGMQVFAISEYQTNYPLLFSAISIGMAPMIVVYLLMQRQFISGLAGGALKG</sequence>
<feature type="domain" description="ABC transmembrane type-1" evidence="13">
    <location>
        <begin position="99"/>
        <end position="291"/>
    </location>
</feature>
<evidence type="ECO:0000256" key="1">
    <source>
        <dbReference type="ARBA" id="ARBA00004651"/>
    </source>
</evidence>
<gene>
    <name evidence="12" type="primary">ugpE</name>
    <name evidence="14" type="ORF">QO015_002322</name>
</gene>
<proteinExistence type="inferred from homology"/>
<keyword evidence="15" id="KW-1185">Reference proteome</keyword>
<evidence type="ECO:0000256" key="3">
    <source>
        <dbReference type="ARBA" id="ARBA00011557"/>
    </source>
</evidence>
<dbReference type="PANTHER" id="PTHR43744">
    <property type="entry name" value="ABC TRANSPORTER PERMEASE PROTEIN MG189-RELATED-RELATED"/>
    <property type="match status" value="1"/>
</dbReference>
<evidence type="ECO:0000256" key="8">
    <source>
        <dbReference type="ARBA" id="ARBA00022989"/>
    </source>
</evidence>
<protein>
    <recommendedName>
        <fullName evidence="4 12">sn-glycerol-3-phosphate transport system permease protein UgpE</fullName>
    </recommendedName>
</protein>
<dbReference type="InterPro" id="IPR000515">
    <property type="entry name" value="MetI-like"/>
</dbReference>
<evidence type="ECO:0000256" key="2">
    <source>
        <dbReference type="ARBA" id="ARBA00009306"/>
    </source>
</evidence>
<keyword evidence="6 12" id="KW-1003">Cell membrane</keyword>
<dbReference type="EMBL" id="JAUSWJ010000001">
    <property type="protein sequence ID" value="MDQ0516709.1"/>
    <property type="molecule type" value="Genomic_DNA"/>
</dbReference>
<evidence type="ECO:0000256" key="7">
    <source>
        <dbReference type="ARBA" id="ARBA00022692"/>
    </source>
</evidence>
<evidence type="ECO:0000313" key="15">
    <source>
        <dbReference type="Proteomes" id="UP001223743"/>
    </source>
</evidence>
<evidence type="ECO:0000256" key="10">
    <source>
        <dbReference type="ARBA" id="ARBA00037054"/>
    </source>
</evidence>
<comment type="subunit">
    <text evidence="3 12">The complex is composed of two ATP-binding proteins (UgpC), two transmembrane proteins (UgpA and UgpE) and a solute-binding protein (UgpB).</text>
</comment>
<feature type="transmembrane region" description="Helical" evidence="11">
    <location>
        <begin position="39"/>
        <end position="60"/>
    </location>
</feature>
<keyword evidence="8 11" id="KW-1133">Transmembrane helix</keyword>
<dbReference type="RefSeq" id="WP_266279253.1">
    <property type="nucleotide sequence ID" value="NZ_JAPKNF010000001.1"/>
</dbReference>
<evidence type="ECO:0000256" key="6">
    <source>
        <dbReference type="ARBA" id="ARBA00022475"/>
    </source>
</evidence>
<evidence type="ECO:0000313" key="14">
    <source>
        <dbReference type="EMBL" id="MDQ0516709.1"/>
    </source>
</evidence>
<organism evidence="14 15">
    <name type="scientific">Kaistia geumhonensis</name>
    <dbReference type="NCBI Taxonomy" id="410839"/>
    <lineage>
        <taxon>Bacteria</taxon>
        <taxon>Pseudomonadati</taxon>
        <taxon>Pseudomonadota</taxon>
        <taxon>Alphaproteobacteria</taxon>
        <taxon>Hyphomicrobiales</taxon>
        <taxon>Kaistiaceae</taxon>
        <taxon>Kaistia</taxon>
    </lineage>
</organism>
<feature type="transmembrane region" description="Helical" evidence="11">
    <location>
        <begin position="98"/>
        <end position="122"/>
    </location>
</feature>
<feature type="transmembrane region" description="Helical" evidence="11">
    <location>
        <begin position="171"/>
        <end position="190"/>
    </location>
</feature>
<keyword evidence="7 11" id="KW-0812">Transmembrane</keyword>
<dbReference type="SUPFAM" id="SSF161098">
    <property type="entry name" value="MetI-like"/>
    <property type="match status" value="1"/>
</dbReference>
<feature type="transmembrane region" description="Helical" evidence="11">
    <location>
        <begin position="134"/>
        <end position="159"/>
    </location>
</feature>
<dbReference type="Pfam" id="PF00528">
    <property type="entry name" value="BPD_transp_1"/>
    <property type="match status" value="1"/>
</dbReference>
<comment type="similarity">
    <text evidence="2 11">Belongs to the binding-protein-dependent transport system permease family.</text>
</comment>
<keyword evidence="9 11" id="KW-0472">Membrane</keyword>
<keyword evidence="5 11" id="KW-0813">Transport</keyword>
<feature type="transmembrane region" description="Helical" evidence="11">
    <location>
        <begin position="270"/>
        <end position="291"/>
    </location>
</feature>
<keyword evidence="12" id="KW-0997">Cell inner membrane</keyword>
<evidence type="ECO:0000256" key="5">
    <source>
        <dbReference type="ARBA" id="ARBA00022448"/>
    </source>
</evidence>
<evidence type="ECO:0000259" key="13">
    <source>
        <dbReference type="PROSITE" id="PS50928"/>
    </source>
</evidence>
<feature type="transmembrane region" description="Helical" evidence="11">
    <location>
        <begin position="211"/>
        <end position="236"/>
    </location>
</feature>
<dbReference type="PANTHER" id="PTHR43744:SF8">
    <property type="entry name" value="SN-GLYCEROL-3-PHOSPHATE TRANSPORT SYSTEM PERMEASE PROTEIN UGPE"/>
    <property type="match status" value="1"/>
</dbReference>
<dbReference type="CDD" id="cd06261">
    <property type="entry name" value="TM_PBP2"/>
    <property type="match status" value="1"/>
</dbReference>
<evidence type="ECO:0000256" key="12">
    <source>
        <dbReference type="RuleBase" id="RU363056"/>
    </source>
</evidence>
<reference evidence="14 15" key="1">
    <citation type="submission" date="2023-07" db="EMBL/GenBank/DDBJ databases">
        <title>Genomic Encyclopedia of Type Strains, Phase IV (KMG-IV): sequencing the most valuable type-strain genomes for metagenomic binning, comparative biology and taxonomic classification.</title>
        <authorList>
            <person name="Goeker M."/>
        </authorList>
    </citation>
    <scope>NUCLEOTIDE SEQUENCE [LARGE SCALE GENOMIC DNA]</scope>
    <source>
        <strain evidence="14 15">B1-1</strain>
    </source>
</reference>
<accession>A0ABU0M6W7</accession>
<dbReference type="PROSITE" id="PS50928">
    <property type="entry name" value="ABC_TM1"/>
    <property type="match status" value="1"/>
</dbReference>
<evidence type="ECO:0000256" key="9">
    <source>
        <dbReference type="ARBA" id="ARBA00023136"/>
    </source>
</evidence>
<dbReference type="InterPro" id="IPR035906">
    <property type="entry name" value="MetI-like_sf"/>
</dbReference>
<evidence type="ECO:0000256" key="4">
    <source>
        <dbReference type="ARBA" id="ARBA00020515"/>
    </source>
</evidence>
<dbReference type="Gene3D" id="1.10.3720.10">
    <property type="entry name" value="MetI-like"/>
    <property type="match status" value="1"/>
</dbReference>